<dbReference type="GO" id="GO:0042709">
    <property type="term" value="C:succinate-CoA ligase complex"/>
    <property type="evidence" value="ECO:0007669"/>
    <property type="project" value="TreeGrafter"/>
</dbReference>
<dbReference type="InterPro" id="IPR017866">
    <property type="entry name" value="Succ-CoA_synthase_bsu_CS"/>
</dbReference>
<keyword evidence="7" id="KW-0067">ATP-binding</keyword>
<dbReference type="GO" id="GO:0006104">
    <property type="term" value="P:succinyl-CoA metabolic process"/>
    <property type="evidence" value="ECO:0007669"/>
    <property type="project" value="TreeGrafter"/>
</dbReference>
<dbReference type="GO" id="GO:0005524">
    <property type="term" value="F:ATP binding"/>
    <property type="evidence" value="ECO:0007669"/>
    <property type="project" value="UniProtKB-UniRule"/>
</dbReference>
<feature type="domain" description="ATP-grasp" evidence="8">
    <location>
        <begin position="9"/>
        <end position="242"/>
    </location>
</feature>
<comment type="cofactor">
    <cofactor evidence="1">
        <name>Mg(2+)</name>
        <dbReference type="ChEBI" id="CHEBI:18420"/>
    </cofactor>
</comment>
<dbReference type="FunFam" id="3.30.470.20:FF:000002">
    <property type="entry name" value="Succinate--CoA ligase [ADP-forming] subunit beta"/>
    <property type="match status" value="1"/>
</dbReference>
<organism evidence="9 10">
    <name type="scientific">Candidatus Desulfovibrio intestinavium</name>
    <dbReference type="NCBI Taxonomy" id="2838534"/>
    <lineage>
        <taxon>Bacteria</taxon>
        <taxon>Pseudomonadati</taxon>
        <taxon>Thermodesulfobacteriota</taxon>
        <taxon>Desulfovibrionia</taxon>
        <taxon>Desulfovibrionales</taxon>
        <taxon>Desulfovibrionaceae</taxon>
        <taxon>Desulfovibrio</taxon>
    </lineage>
</organism>
<dbReference type="InterPro" id="IPR011761">
    <property type="entry name" value="ATP-grasp"/>
</dbReference>
<keyword evidence="4" id="KW-0479">Metal-binding</keyword>
<keyword evidence="5 7" id="KW-0547">Nucleotide-binding</keyword>
<dbReference type="Gene3D" id="3.30.1490.20">
    <property type="entry name" value="ATP-grasp fold, A domain"/>
    <property type="match status" value="1"/>
</dbReference>
<keyword evidence="3 9" id="KW-0436">Ligase</keyword>
<accession>A0A9D2HN39</accession>
<dbReference type="PANTHER" id="PTHR11815:SF10">
    <property type="entry name" value="SUCCINATE--COA LIGASE [GDP-FORMING] SUBUNIT BETA, MITOCHONDRIAL"/>
    <property type="match status" value="1"/>
</dbReference>
<dbReference type="GO" id="GO:0046872">
    <property type="term" value="F:metal ion binding"/>
    <property type="evidence" value="ECO:0007669"/>
    <property type="project" value="UniProtKB-KW"/>
</dbReference>
<dbReference type="Proteomes" id="UP000823821">
    <property type="component" value="Unassembled WGS sequence"/>
</dbReference>
<comment type="similarity">
    <text evidence="2">Belongs to the succinate/malate CoA ligase beta subunit family.</text>
</comment>
<evidence type="ECO:0000256" key="5">
    <source>
        <dbReference type="ARBA" id="ARBA00022741"/>
    </source>
</evidence>
<dbReference type="SUPFAM" id="SSF52210">
    <property type="entry name" value="Succinyl-CoA synthetase domains"/>
    <property type="match status" value="1"/>
</dbReference>
<name>A0A9D2HN39_9BACT</name>
<gene>
    <name evidence="9" type="ORF">H9784_10245</name>
</gene>
<evidence type="ECO:0000256" key="6">
    <source>
        <dbReference type="ARBA" id="ARBA00022842"/>
    </source>
</evidence>
<evidence type="ECO:0000256" key="3">
    <source>
        <dbReference type="ARBA" id="ARBA00022598"/>
    </source>
</evidence>
<dbReference type="GO" id="GO:0004775">
    <property type="term" value="F:succinate-CoA ligase (ADP-forming) activity"/>
    <property type="evidence" value="ECO:0007669"/>
    <property type="project" value="TreeGrafter"/>
</dbReference>
<dbReference type="PANTHER" id="PTHR11815">
    <property type="entry name" value="SUCCINYL-COA SYNTHETASE BETA CHAIN"/>
    <property type="match status" value="1"/>
</dbReference>
<dbReference type="AlphaFoldDB" id="A0A9D2HN39"/>
<evidence type="ECO:0000256" key="2">
    <source>
        <dbReference type="ARBA" id="ARBA00009182"/>
    </source>
</evidence>
<evidence type="ECO:0000313" key="10">
    <source>
        <dbReference type="Proteomes" id="UP000823821"/>
    </source>
</evidence>
<comment type="caution">
    <text evidence="9">The sequence shown here is derived from an EMBL/GenBank/DDBJ whole genome shotgun (WGS) entry which is preliminary data.</text>
</comment>
<keyword evidence="6" id="KW-0460">Magnesium</keyword>
<dbReference type="Pfam" id="PF00549">
    <property type="entry name" value="Ligase_CoA"/>
    <property type="match status" value="1"/>
</dbReference>
<dbReference type="GO" id="GO:0006099">
    <property type="term" value="P:tricarboxylic acid cycle"/>
    <property type="evidence" value="ECO:0007669"/>
    <property type="project" value="InterPro"/>
</dbReference>
<dbReference type="EMBL" id="DWZD01000053">
    <property type="protein sequence ID" value="HJA79925.1"/>
    <property type="molecule type" value="Genomic_DNA"/>
</dbReference>
<dbReference type="Gene3D" id="3.40.50.261">
    <property type="entry name" value="Succinyl-CoA synthetase domains"/>
    <property type="match status" value="1"/>
</dbReference>
<evidence type="ECO:0000256" key="1">
    <source>
        <dbReference type="ARBA" id="ARBA00001946"/>
    </source>
</evidence>
<reference evidence="9" key="2">
    <citation type="submission" date="2021-04" db="EMBL/GenBank/DDBJ databases">
        <authorList>
            <person name="Gilroy R."/>
        </authorList>
    </citation>
    <scope>NUCLEOTIDE SEQUENCE</scope>
    <source>
        <strain evidence="9">5032</strain>
    </source>
</reference>
<reference evidence="9" key="1">
    <citation type="journal article" date="2021" name="PeerJ">
        <title>Extensive microbial diversity within the chicken gut microbiome revealed by metagenomics and culture.</title>
        <authorList>
            <person name="Gilroy R."/>
            <person name="Ravi A."/>
            <person name="Getino M."/>
            <person name="Pursley I."/>
            <person name="Horton D.L."/>
            <person name="Alikhan N.F."/>
            <person name="Baker D."/>
            <person name="Gharbi K."/>
            <person name="Hall N."/>
            <person name="Watson M."/>
            <person name="Adriaenssens E.M."/>
            <person name="Foster-Nyarko E."/>
            <person name="Jarju S."/>
            <person name="Secka A."/>
            <person name="Antonio M."/>
            <person name="Oren A."/>
            <person name="Chaudhuri R.R."/>
            <person name="La Ragione R."/>
            <person name="Hildebrand F."/>
            <person name="Pallen M.J."/>
        </authorList>
    </citation>
    <scope>NUCLEOTIDE SEQUENCE</scope>
    <source>
        <strain evidence="9">5032</strain>
    </source>
</reference>
<proteinExistence type="inferred from homology"/>
<dbReference type="SUPFAM" id="SSF56059">
    <property type="entry name" value="Glutathione synthetase ATP-binding domain-like"/>
    <property type="match status" value="1"/>
</dbReference>
<protein>
    <submittedName>
        <fullName evidence="9">Succinate--CoA ligase subunit beta</fullName>
    </submittedName>
</protein>
<dbReference type="Pfam" id="PF08442">
    <property type="entry name" value="ATP-grasp_2"/>
    <property type="match status" value="1"/>
</dbReference>
<sequence length="373" mass="40057">MKLFEYQAKSIFRDKGISTPKGKLIRSVDELDAAIADIGLPCVLKSQVLRGGRGKAGLIRLVKDAASARKEAQELFASEHNVHMILVEEAVSIASEIYLAVTVDAVTSTAMLIGCAEGGVEIEKLAATDPDKIVTVKVDMAHGLGAFHVNNLVYGMGLPTELVKAVSGVVRNLYKTFVAYDAQLAEINPLFITTDGTPIAGDGKLIIDDNSEWRHPDYPLSREQFDSQVEFEAAQEGIPYLVFDGDVALMCAGAGLTTTVFDLINDAGGTVATYVEFGGANYTKAVRTMELCLQTPSKVILVVTFGTIARADVMAQGLVEAIRTHKPQQPIVTCIRGTNEEEAFKILREAGLEPLTNTEEAVQRAVDIAAGRA</sequence>
<dbReference type="InterPro" id="IPR005811">
    <property type="entry name" value="SUCC_ACL_C"/>
</dbReference>
<dbReference type="PROSITE" id="PS50975">
    <property type="entry name" value="ATP_GRASP"/>
    <property type="match status" value="1"/>
</dbReference>
<dbReference type="PIRSF" id="PIRSF001554">
    <property type="entry name" value="SucCS_beta"/>
    <property type="match status" value="1"/>
</dbReference>
<evidence type="ECO:0000256" key="7">
    <source>
        <dbReference type="PROSITE-ProRule" id="PRU00409"/>
    </source>
</evidence>
<dbReference type="InterPro" id="IPR013815">
    <property type="entry name" value="ATP_grasp_subdomain_1"/>
</dbReference>
<dbReference type="PROSITE" id="PS01217">
    <property type="entry name" value="SUCCINYL_COA_LIG_3"/>
    <property type="match status" value="1"/>
</dbReference>
<dbReference type="InterPro" id="IPR013650">
    <property type="entry name" value="ATP-grasp_succ-CoA_synth-type"/>
</dbReference>
<dbReference type="InterPro" id="IPR016102">
    <property type="entry name" value="Succinyl-CoA_synth-like"/>
</dbReference>
<evidence type="ECO:0000313" key="9">
    <source>
        <dbReference type="EMBL" id="HJA79925.1"/>
    </source>
</evidence>
<evidence type="ECO:0000259" key="8">
    <source>
        <dbReference type="PROSITE" id="PS50975"/>
    </source>
</evidence>
<dbReference type="Gene3D" id="3.30.470.20">
    <property type="entry name" value="ATP-grasp fold, B domain"/>
    <property type="match status" value="1"/>
</dbReference>
<dbReference type="InterPro" id="IPR005809">
    <property type="entry name" value="Succ_CoA_ligase-like_bsu"/>
</dbReference>
<evidence type="ECO:0000256" key="4">
    <source>
        <dbReference type="ARBA" id="ARBA00022723"/>
    </source>
</evidence>